<evidence type="ECO:0000313" key="2">
    <source>
        <dbReference type="EMBL" id="RST30109.1"/>
    </source>
</evidence>
<dbReference type="InterPro" id="IPR036397">
    <property type="entry name" value="RNaseH_sf"/>
</dbReference>
<gene>
    <name evidence="2" type="ORF">HMF7854_04185</name>
</gene>
<accession>A0A3S0EL43</accession>
<comment type="caution">
    <text evidence="2">The sequence shown here is derived from an EMBL/GenBank/DDBJ whole genome shotgun (WGS) entry which is preliminary data.</text>
</comment>
<sequence length="241" mass="26651">MKTVTIDIETALDEEAAARCGYVPSDEFAPFPLHQVVCASALAVLSKADGQRFYALESFSRGLVSERGIIMSLETAVDDADVLLTFNGYQFDLPVLLARAALHELHVPRLMDMHNRSMVGKHLDLFDQLKRAAAPTSLAQICAPFGIPVKQEPASTVSALVTREDWAALERYCETDVVGCWLASLFWNKVHEPGAARTAWREFASWAVERASEYPSVAAFATVPEPPRQSYPTRGLDDFDF</sequence>
<organism evidence="2 3">
    <name type="scientific">Sphingomonas ginkgonis</name>
    <dbReference type="NCBI Taxonomy" id="2315330"/>
    <lineage>
        <taxon>Bacteria</taxon>
        <taxon>Pseudomonadati</taxon>
        <taxon>Pseudomonadota</taxon>
        <taxon>Alphaproteobacteria</taxon>
        <taxon>Sphingomonadales</taxon>
        <taxon>Sphingomonadaceae</taxon>
        <taxon>Sphingomonas</taxon>
    </lineage>
</organism>
<dbReference type="Gene3D" id="3.30.420.10">
    <property type="entry name" value="Ribonuclease H-like superfamily/Ribonuclease H"/>
    <property type="match status" value="1"/>
</dbReference>
<reference evidence="2 3" key="1">
    <citation type="submission" date="2018-12" db="EMBL/GenBank/DDBJ databases">
        <title>Sphingomonas sp. HMF7854 Genome sequencing and assembly.</title>
        <authorList>
            <person name="Cha I."/>
            <person name="Kang H."/>
            <person name="Kim H."/>
            <person name="Kang J."/>
            <person name="Joh K."/>
        </authorList>
    </citation>
    <scope>NUCLEOTIDE SEQUENCE [LARGE SCALE GENOMIC DNA]</scope>
    <source>
        <strain evidence="2 3">HMF7854</strain>
    </source>
</reference>
<dbReference type="Proteomes" id="UP000274661">
    <property type="component" value="Unassembled WGS sequence"/>
</dbReference>
<protein>
    <recommendedName>
        <fullName evidence="1">Predicted 3'-5' exonuclease PolB-like domain-containing protein</fullName>
    </recommendedName>
</protein>
<dbReference type="AlphaFoldDB" id="A0A3S0EL43"/>
<dbReference type="InterPro" id="IPR012337">
    <property type="entry name" value="RNaseH-like_sf"/>
</dbReference>
<dbReference type="EMBL" id="RWJF01000001">
    <property type="protein sequence ID" value="RST30109.1"/>
    <property type="molecule type" value="Genomic_DNA"/>
</dbReference>
<proteinExistence type="predicted"/>
<evidence type="ECO:0000313" key="3">
    <source>
        <dbReference type="Proteomes" id="UP000274661"/>
    </source>
</evidence>
<dbReference type="SUPFAM" id="SSF53098">
    <property type="entry name" value="Ribonuclease H-like"/>
    <property type="match status" value="1"/>
</dbReference>
<dbReference type="GO" id="GO:0003676">
    <property type="term" value="F:nucleic acid binding"/>
    <property type="evidence" value="ECO:0007669"/>
    <property type="project" value="InterPro"/>
</dbReference>
<dbReference type="OrthoDB" id="13288at2"/>
<dbReference type="RefSeq" id="WP_126717943.1">
    <property type="nucleotide sequence ID" value="NZ_RWJF01000001.1"/>
</dbReference>
<keyword evidence="3" id="KW-1185">Reference proteome</keyword>
<dbReference type="Pfam" id="PF10108">
    <property type="entry name" value="DNA_pol_B_exo2"/>
    <property type="match status" value="1"/>
</dbReference>
<feature type="domain" description="Predicted 3'-5' exonuclease PolB-like" evidence="1">
    <location>
        <begin position="27"/>
        <end position="183"/>
    </location>
</feature>
<name>A0A3S0EL43_9SPHN</name>
<dbReference type="InterPro" id="IPR019288">
    <property type="entry name" value="3'-5'_exonuclease_PolB-like"/>
</dbReference>
<evidence type="ECO:0000259" key="1">
    <source>
        <dbReference type="Pfam" id="PF10108"/>
    </source>
</evidence>